<feature type="domain" description="NACHT" evidence="2">
    <location>
        <begin position="220"/>
        <end position="348"/>
    </location>
</feature>
<evidence type="ECO:0000313" key="4">
    <source>
        <dbReference type="Proteomes" id="UP000319728"/>
    </source>
</evidence>
<keyword evidence="1" id="KW-0812">Transmembrane</keyword>
<evidence type="ECO:0000259" key="2">
    <source>
        <dbReference type="PROSITE" id="PS50837"/>
    </source>
</evidence>
<sequence>MLVTRHFGVPWGGPCVGPERCSTMRGQLRRHYPHPARRRVVAAPACPRPGLVYQMKATSTHARVIVEFMIFSRCPQRASHLRHDAQVIGWRSKIVLLGLAAGATSVATLAFVRGLEEASWLAAILALAVSGLQLLWRPRRLTEATVEQLDEARQYLADKALEYWRLEAAARGLLESPALTLRWVPASKRLVDRAAGATMDPGCGSCPAEFVTAYRQVSSGRLLVLGEQGGGKTGWVTLLVLGLLEARSQREPVPMLISLSSTRGAWRPTEDHLYVWLARRLTEEYPGLGNVNAYGLDAAKRLLTSGRVLPVLDGLDELSLELQKAAIAALNRQIPSTTPMVITCRTNAYKRLASTDVLQAVFAIRIEPLGIDDIVKFLTPRRAAGRWRPVLDAIADDRNGLLARALNTPLMASLARVVYSGTRSDPVELADSDRFPSRRAIEDHLLDAFVSAAFALGNMPRANRPSFLRWNPERAKKWSVFFACYLYRRNANELAWWEIWRVVSPGRLAFLAGAAQAVVAIPLWALLITKTDEHLYARPDAAASVVFSALQGGITIGLGARLMLGPPFDRGPKRLTRLWSPAQWIERLRGGPFAMTLAMGLGSAMLVGVQVGPFGGILAGSTGLMCGILTQGATEPAATSDATSPRSLLRADRAVALISALTVTVLSAVVALYGLGSFSALAVFVLTFPVFLVVDFLARSAWGPFLLVRVWLACRGKAPWRLFRFLEDAHRHGVLRQVGGFYQFRHSRLQERLASGECDSRIKETAAPRQGSATQQSLIRSRR</sequence>
<dbReference type="Pfam" id="PF05729">
    <property type="entry name" value="NACHT"/>
    <property type="match status" value="1"/>
</dbReference>
<comment type="caution">
    <text evidence="3">The sequence shown here is derived from an EMBL/GenBank/DDBJ whole genome shotgun (WGS) entry which is preliminary data.</text>
</comment>
<proteinExistence type="predicted"/>
<feature type="transmembrane region" description="Helical" evidence="1">
    <location>
        <begin position="508"/>
        <end position="529"/>
    </location>
</feature>
<name>A0A562WKV4_9ACTN</name>
<reference evidence="3 4" key="1">
    <citation type="submission" date="2019-07" db="EMBL/GenBank/DDBJ databases">
        <title>R&amp;d 2014.</title>
        <authorList>
            <person name="Klenk H.-P."/>
        </authorList>
    </citation>
    <scope>NUCLEOTIDE SEQUENCE [LARGE SCALE GENOMIC DNA]</scope>
    <source>
        <strain evidence="3 4">DSM 43912</strain>
    </source>
</reference>
<dbReference type="OrthoDB" id="419058at2"/>
<keyword evidence="1" id="KW-0472">Membrane</keyword>
<dbReference type="EMBL" id="VLLP01000001">
    <property type="protein sequence ID" value="TWJ30929.1"/>
    <property type="molecule type" value="Genomic_DNA"/>
</dbReference>
<keyword evidence="4" id="KW-1185">Reference proteome</keyword>
<dbReference type="InterPro" id="IPR007111">
    <property type="entry name" value="NACHT_NTPase"/>
</dbReference>
<organism evidence="3 4">
    <name type="scientific">Micromonospora sagamiensis</name>
    <dbReference type="NCBI Taxonomy" id="47875"/>
    <lineage>
        <taxon>Bacteria</taxon>
        <taxon>Bacillati</taxon>
        <taxon>Actinomycetota</taxon>
        <taxon>Actinomycetes</taxon>
        <taxon>Micromonosporales</taxon>
        <taxon>Micromonosporaceae</taxon>
        <taxon>Micromonospora</taxon>
    </lineage>
</organism>
<dbReference type="PROSITE" id="PS50837">
    <property type="entry name" value="NACHT"/>
    <property type="match status" value="1"/>
</dbReference>
<evidence type="ECO:0000313" key="3">
    <source>
        <dbReference type="EMBL" id="TWJ30929.1"/>
    </source>
</evidence>
<dbReference type="Proteomes" id="UP000319728">
    <property type="component" value="Unassembled WGS sequence"/>
</dbReference>
<feature type="transmembrane region" description="Helical" evidence="1">
    <location>
        <begin position="541"/>
        <end position="564"/>
    </location>
</feature>
<dbReference type="InterPro" id="IPR027417">
    <property type="entry name" value="P-loop_NTPase"/>
</dbReference>
<dbReference type="AlphaFoldDB" id="A0A562WKV4"/>
<feature type="transmembrane region" description="Helical" evidence="1">
    <location>
        <begin position="654"/>
        <end position="674"/>
    </location>
</feature>
<evidence type="ECO:0000256" key="1">
    <source>
        <dbReference type="SAM" id="Phobius"/>
    </source>
</evidence>
<accession>A0A562WKV4</accession>
<dbReference type="Gene3D" id="3.40.50.300">
    <property type="entry name" value="P-loop containing nucleotide triphosphate hydrolases"/>
    <property type="match status" value="1"/>
</dbReference>
<keyword evidence="1" id="KW-1133">Transmembrane helix</keyword>
<gene>
    <name evidence="3" type="ORF">JD81_04478</name>
</gene>
<protein>
    <submittedName>
        <fullName evidence="3">Putative NACHT family NTPase</fullName>
    </submittedName>
</protein>